<reference evidence="4 5" key="2">
    <citation type="submission" date="2014-09" db="EMBL/GenBank/DDBJ databases">
        <authorList>
            <consortium name="NBRP consortium"/>
            <person name="Sawabe T."/>
            <person name="Meirelles P."/>
            <person name="Nakanishi M."/>
            <person name="Sayaka M."/>
            <person name="Hattori M."/>
            <person name="Ohkuma M."/>
        </authorList>
    </citation>
    <scope>NUCLEOTIDE SEQUENCE [LARGE SCALE GENOMIC DNA]</scope>
    <source>
        <strain evidence="5">JCM19235</strain>
    </source>
</reference>
<keyword evidence="5" id="KW-1185">Reference proteome</keyword>
<comment type="catalytic activity">
    <reaction evidence="2">
        <text>2 GTP = 3',3'-c-di-GMP + 2 diphosphate</text>
        <dbReference type="Rhea" id="RHEA:24898"/>
        <dbReference type="ChEBI" id="CHEBI:33019"/>
        <dbReference type="ChEBI" id="CHEBI:37565"/>
        <dbReference type="ChEBI" id="CHEBI:58805"/>
        <dbReference type="EC" id="2.7.7.65"/>
    </reaction>
</comment>
<dbReference type="GO" id="GO:0052621">
    <property type="term" value="F:diguanylate cyclase activity"/>
    <property type="evidence" value="ECO:0007669"/>
    <property type="project" value="UniProtKB-EC"/>
</dbReference>
<protein>
    <recommendedName>
        <fullName evidence="1">diguanylate cyclase</fullName>
        <ecNumber evidence="1">2.7.7.65</ecNumber>
    </recommendedName>
</protein>
<dbReference type="STRING" id="990268.JCM19235_6410"/>
<evidence type="ECO:0000259" key="3">
    <source>
        <dbReference type="PROSITE" id="PS50887"/>
    </source>
</evidence>
<dbReference type="Gene3D" id="3.30.70.270">
    <property type="match status" value="1"/>
</dbReference>
<name>A0A090SEB3_9VIBR</name>
<dbReference type="SUPFAM" id="SSF55073">
    <property type="entry name" value="Nucleotide cyclase"/>
    <property type="match status" value="1"/>
</dbReference>
<dbReference type="InterPro" id="IPR029787">
    <property type="entry name" value="Nucleotide_cyclase"/>
</dbReference>
<organism evidence="4 5">
    <name type="scientific">Vibrio maritimus</name>
    <dbReference type="NCBI Taxonomy" id="990268"/>
    <lineage>
        <taxon>Bacteria</taxon>
        <taxon>Pseudomonadati</taxon>
        <taxon>Pseudomonadota</taxon>
        <taxon>Gammaproteobacteria</taxon>
        <taxon>Vibrionales</taxon>
        <taxon>Vibrionaceae</taxon>
        <taxon>Vibrio</taxon>
    </lineage>
</organism>
<evidence type="ECO:0000256" key="2">
    <source>
        <dbReference type="ARBA" id="ARBA00034247"/>
    </source>
</evidence>
<dbReference type="InterPro" id="IPR043128">
    <property type="entry name" value="Rev_trsase/Diguanyl_cyclase"/>
</dbReference>
<dbReference type="OrthoDB" id="9812260at2"/>
<dbReference type="InterPro" id="IPR000160">
    <property type="entry name" value="GGDEF_dom"/>
</dbReference>
<gene>
    <name evidence="4" type="ORF">JCM19235_6410</name>
</gene>
<sequence length="68" mass="7483">MRQRVLKYAGIEGIESDISCSFGVAESQADESWDELVARADEALYLAKQKGRNCVQSASLESQWSTAV</sequence>
<dbReference type="EMBL" id="BBMR01000002">
    <property type="protein sequence ID" value="GAL17857.1"/>
    <property type="molecule type" value="Genomic_DNA"/>
</dbReference>
<evidence type="ECO:0000256" key="1">
    <source>
        <dbReference type="ARBA" id="ARBA00012528"/>
    </source>
</evidence>
<evidence type="ECO:0000313" key="4">
    <source>
        <dbReference type="EMBL" id="GAL17857.1"/>
    </source>
</evidence>
<dbReference type="Proteomes" id="UP000029228">
    <property type="component" value="Unassembled WGS sequence"/>
</dbReference>
<evidence type="ECO:0000313" key="5">
    <source>
        <dbReference type="Proteomes" id="UP000029228"/>
    </source>
</evidence>
<reference evidence="4 5" key="1">
    <citation type="submission" date="2014-09" db="EMBL/GenBank/DDBJ databases">
        <title>Vibrio maritimus JCM 19235. (C45) whole genome shotgun sequence.</title>
        <authorList>
            <person name="Sawabe T."/>
            <person name="Meirelles P."/>
            <person name="Nakanishi M."/>
            <person name="Sayaka M."/>
            <person name="Hattori M."/>
            <person name="Ohkuma M."/>
        </authorList>
    </citation>
    <scope>NUCLEOTIDE SEQUENCE [LARGE SCALE GENOMIC DNA]</scope>
    <source>
        <strain evidence="5">JCM19235</strain>
    </source>
</reference>
<dbReference type="AlphaFoldDB" id="A0A090SEB3"/>
<dbReference type="PANTHER" id="PTHR45138:SF9">
    <property type="entry name" value="DIGUANYLATE CYCLASE DGCM-RELATED"/>
    <property type="match status" value="1"/>
</dbReference>
<dbReference type="EC" id="2.7.7.65" evidence="1"/>
<comment type="caution">
    <text evidence="4">The sequence shown here is derived from an EMBL/GenBank/DDBJ whole genome shotgun (WGS) entry which is preliminary data.</text>
</comment>
<feature type="domain" description="GGDEF" evidence="3">
    <location>
        <begin position="1"/>
        <end position="60"/>
    </location>
</feature>
<accession>A0A090SEB3</accession>
<dbReference type="InterPro" id="IPR050469">
    <property type="entry name" value="Diguanylate_Cyclase"/>
</dbReference>
<proteinExistence type="predicted"/>
<dbReference type="Pfam" id="PF00990">
    <property type="entry name" value="GGDEF"/>
    <property type="match status" value="1"/>
</dbReference>
<dbReference type="PROSITE" id="PS50887">
    <property type="entry name" value="GGDEF"/>
    <property type="match status" value="1"/>
</dbReference>
<dbReference type="PANTHER" id="PTHR45138">
    <property type="entry name" value="REGULATORY COMPONENTS OF SENSORY TRANSDUCTION SYSTEM"/>
    <property type="match status" value="1"/>
</dbReference>